<reference evidence="2" key="2">
    <citation type="submission" date="2020-11" db="EMBL/GenBank/DDBJ databases">
        <authorList>
            <person name="McCartney M.A."/>
            <person name="Auch B."/>
            <person name="Kono T."/>
            <person name="Mallez S."/>
            <person name="Becker A."/>
            <person name="Gohl D.M."/>
            <person name="Silverstein K.A.T."/>
            <person name="Koren S."/>
            <person name="Bechman K.B."/>
            <person name="Herman A."/>
            <person name="Abrahante J.E."/>
            <person name="Garbe J."/>
        </authorList>
    </citation>
    <scope>NUCLEOTIDE SEQUENCE</scope>
    <source>
        <strain evidence="2">Duluth1</strain>
        <tissue evidence="2">Whole animal</tissue>
    </source>
</reference>
<evidence type="ECO:0000313" key="2">
    <source>
        <dbReference type="EMBL" id="KAH3699990.1"/>
    </source>
</evidence>
<proteinExistence type="predicted"/>
<evidence type="ECO:0000313" key="3">
    <source>
        <dbReference type="Proteomes" id="UP000828390"/>
    </source>
</evidence>
<dbReference type="AlphaFoldDB" id="A0A9D4BEH3"/>
<dbReference type="Proteomes" id="UP000828390">
    <property type="component" value="Unassembled WGS sequence"/>
</dbReference>
<accession>A0A9D4BEH3</accession>
<protein>
    <submittedName>
        <fullName evidence="2">Uncharacterized protein</fullName>
    </submittedName>
</protein>
<dbReference type="EMBL" id="JAIWYP010000015">
    <property type="protein sequence ID" value="KAH3699990.1"/>
    <property type="molecule type" value="Genomic_DNA"/>
</dbReference>
<sequence length="104" mass="11694">MDIGHTGPPAENARLPYDMAFDPQDTPCQNQHLPATAPTPVAPKSPTVAPPQSVPQQRVQRNHLQLRCQLPYRPDVHQEHVNLQFGLRITDHKNPQRVGQFDPP</sequence>
<name>A0A9D4BEH3_DREPO</name>
<gene>
    <name evidence="2" type="ORF">DPMN_074953</name>
</gene>
<reference evidence="2" key="1">
    <citation type="journal article" date="2019" name="bioRxiv">
        <title>The Genome of the Zebra Mussel, Dreissena polymorpha: A Resource for Invasive Species Research.</title>
        <authorList>
            <person name="McCartney M.A."/>
            <person name="Auch B."/>
            <person name="Kono T."/>
            <person name="Mallez S."/>
            <person name="Zhang Y."/>
            <person name="Obille A."/>
            <person name="Becker A."/>
            <person name="Abrahante J.E."/>
            <person name="Garbe J."/>
            <person name="Badalamenti J.P."/>
            <person name="Herman A."/>
            <person name="Mangelson H."/>
            <person name="Liachko I."/>
            <person name="Sullivan S."/>
            <person name="Sone E.D."/>
            <person name="Koren S."/>
            <person name="Silverstein K.A.T."/>
            <person name="Beckman K.B."/>
            <person name="Gohl D.M."/>
        </authorList>
    </citation>
    <scope>NUCLEOTIDE SEQUENCE</scope>
    <source>
        <strain evidence="2">Duluth1</strain>
        <tissue evidence="2">Whole animal</tissue>
    </source>
</reference>
<feature type="compositionally biased region" description="Pro residues" evidence="1">
    <location>
        <begin position="40"/>
        <end position="53"/>
    </location>
</feature>
<keyword evidence="3" id="KW-1185">Reference proteome</keyword>
<comment type="caution">
    <text evidence="2">The sequence shown here is derived from an EMBL/GenBank/DDBJ whole genome shotgun (WGS) entry which is preliminary data.</text>
</comment>
<feature type="region of interest" description="Disordered" evidence="1">
    <location>
        <begin position="22"/>
        <end position="60"/>
    </location>
</feature>
<organism evidence="2 3">
    <name type="scientific">Dreissena polymorpha</name>
    <name type="common">Zebra mussel</name>
    <name type="synonym">Mytilus polymorpha</name>
    <dbReference type="NCBI Taxonomy" id="45954"/>
    <lineage>
        <taxon>Eukaryota</taxon>
        <taxon>Metazoa</taxon>
        <taxon>Spiralia</taxon>
        <taxon>Lophotrochozoa</taxon>
        <taxon>Mollusca</taxon>
        <taxon>Bivalvia</taxon>
        <taxon>Autobranchia</taxon>
        <taxon>Heteroconchia</taxon>
        <taxon>Euheterodonta</taxon>
        <taxon>Imparidentia</taxon>
        <taxon>Neoheterodontei</taxon>
        <taxon>Myida</taxon>
        <taxon>Dreissenoidea</taxon>
        <taxon>Dreissenidae</taxon>
        <taxon>Dreissena</taxon>
    </lineage>
</organism>
<evidence type="ECO:0000256" key="1">
    <source>
        <dbReference type="SAM" id="MobiDB-lite"/>
    </source>
</evidence>